<dbReference type="AlphaFoldDB" id="A0AAV7X8D8"/>
<keyword evidence="7" id="KW-0067">ATP-binding</keyword>
<keyword evidence="6" id="KW-0418">Kinase</keyword>
<keyword evidence="13" id="KW-1185">Reference proteome</keyword>
<feature type="region of interest" description="Disordered" evidence="10">
    <location>
        <begin position="380"/>
        <end position="417"/>
    </location>
</feature>
<keyword evidence="2" id="KW-0723">Serine/threonine-protein kinase</keyword>
<dbReference type="EMBL" id="JAPTSV010000015">
    <property type="protein sequence ID" value="KAJ1520214.1"/>
    <property type="molecule type" value="Genomic_DNA"/>
</dbReference>
<organism evidence="12 13">
    <name type="scientific">Megalurothrips usitatus</name>
    <name type="common">bean blossom thrips</name>
    <dbReference type="NCBI Taxonomy" id="439358"/>
    <lineage>
        <taxon>Eukaryota</taxon>
        <taxon>Metazoa</taxon>
        <taxon>Ecdysozoa</taxon>
        <taxon>Arthropoda</taxon>
        <taxon>Hexapoda</taxon>
        <taxon>Insecta</taxon>
        <taxon>Pterygota</taxon>
        <taxon>Neoptera</taxon>
        <taxon>Paraneoptera</taxon>
        <taxon>Thysanoptera</taxon>
        <taxon>Terebrantia</taxon>
        <taxon>Thripoidea</taxon>
        <taxon>Thripidae</taxon>
        <taxon>Megalurothrips</taxon>
    </lineage>
</organism>
<comment type="caution">
    <text evidence="12">The sequence shown here is derived from an EMBL/GenBank/DDBJ whole genome shotgun (WGS) entry which is preliminary data.</text>
</comment>
<dbReference type="SMART" id="SM00220">
    <property type="entry name" value="S_TKc"/>
    <property type="match status" value="1"/>
</dbReference>
<comment type="similarity">
    <text evidence="8">Belongs to the protein kinase superfamily. Ser/Thr protein kinase family. GCN2 subfamily.</text>
</comment>
<feature type="compositionally biased region" description="Polar residues" evidence="10">
    <location>
        <begin position="161"/>
        <end position="172"/>
    </location>
</feature>
<evidence type="ECO:0000256" key="7">
    <source>
        <dbReference type="ARBA" id="ARBA00022840"/>
    </source>
</evidence>
<dbReference type="PROSITE" id="PS50011">
    <property type="entry name" value="PROTEIN_KINASE_DOM"/>
    <property type="match status" value="1"/>
</dbReference>
<dbReference type="Pfam" id="PF00069">
    <property type="entry name" value="Pkinase"/>
    <property type="match status" value="2"/>
</dbReference>
<feature type="region of interest" description="Disordered" evidence="10">
    <location>
        <begin position="161"/>
        <end position="180"/>
    </location>
</feature>
<keyword evidence="4" id="KW-0808">Transferase</keyword>
<keyword evidence="5" id="KW-0547">Nucleotide-binding</keyword>
<name>A0AAV7X8D8_9NEOP</name>
<dbReference type="GO" id="GO:0004694">
    <property type="term" value="F:eukaryotic translation initiation factor 2alpha kinase activity"/>
    <property type="evidence" value="ECO:0007669"/>
    <property type="project" value="TreeGrafter"/>
</dbReference>
<evidence type="ECO:0000256" key="10">
    <source>
        <dbReference type="SAM" id="MobiDB-lite"/>
    </source>
</evidence>
<dbReference type="InterPro" id="IPR054521">
    <property type="entry name" value="HRI2_3H"/>
</dbReference>
<evidence type="ECO:0000256" key="3">
    <source>
        <dbReference type="ARBA" id="ARBA00022553"/>
    </source>
</evidence>
<dbReference type="Proteomes" id="UP001075354">
    <property type="component" value="Chromosome 15"/>
</dbReference>
<evidence type="ECO:0000313" key="12">
    <source>
        <dbReference type="EMBL" id="KAJ1520214.1"/>
    </source>
</evidence>
<dbReference type="Gene3D" id="1.10.510.10">
    <property type="entry name" value="Transferase(Phosphotransferase) domain 1"/>
    <property type="match status" value="1"/>
</dbReference>
<keyword evidence="3" id="KW-0597">Phosphoprotein</keyword>
<evidence type="ECO:0000256" key="4">
    <source>
        <dbReference type="ARBA" id="ARBA00022679"/>
    </source>
</evidence>
<evidence type="ECO:0000256" key="6">
    <source>
        <dbReference type="ARBA" id="ARBA00022777"/>
    </source>
</evidence>
<proteinExistence type="inferred from homology"/>
<feature type="compositionally biased region" description="Low complexity" evidence="10">
    <location>
        <begin position="479"/>
        <end position="492"/>
    </location>
</feature>
<dbReference type="Pfam" id="PF22949">
    <property type="entry name" value="HRI2_3H"/>
    <property type="match status" value="1"/>
</dbReference>
<dbReference type="PANTHER" id="PTHR11042:SF187">
    <property type="entry name" value="EUKARYOTIC TRANSLATION INITIATION FACTOR 2-ALPHA KINASE 2"/>
    <property type="match status" value="1"/>
</dbReference>
<evidence type="ECO:0000256" key="9">
    <source>
        <dbReference type="ARBA" id="ARBA00042914"/>
    </source>
</evidence>
<dbReference type="InterPro" id="IPR008271">
    <property type="entry name" value="Ser/Thr_kinase_AS"/>
</dbReference>
<feature type="compositionally biased region" description="Low complexity" evidence="10">
    <location>
        <begin position="387"/>
        <end position="404"/>
    </location>
</feature>
<gene>
    <name evidence="12" type="ORF">ONE63_004424</name>
</gene>
<protein>
    <recommendedName>
        <fullName evidence="1">non-specific serine/threonine protein kinase</fullName>
        <ecNumber evidence="1">2.7.11.1</ecNumber>
    </recommendedName>
    <alternativeName>
        <fullName evidence="9">Heme-regulated eukaryotic initiation factor eIF-2-alpha kinase</fullName>
    </alternativeName>
</protein>
<evidence type="ECO:0000256" key="8">
    <source>
        <dbReference type="ARBA" id="ARBA00037982"/>
    </source>
</evidence>
<feature type="region of interest" description="Disordered" evidence="10">
    <location>
        <begin position="1"/>
        <end position="23"/>
    </location>
</feature>
<feature type="domain" description="Protein kinase" evidence="11">
    <location>
        <begin position="307"/>
        <end position="728"/>
    </location>
</feature>
<dbReference type="GO" id="GO:0005737">
    <property type="term" value="C:cytoplasm"/>
    <property type="evidence" value="ECO:0007669"/>
    <property type="project" value="TreeGrafter"/>
</dbReference>
<feature type="compositionally biased region" description="Polar residues" evidence="10">
    <location>
        <begin position="431"/>
        <end position="469"/>
    </location>
</feature>
<dbReference type="EC" id="2.7.11.1" evidence="1"/>
<evidence type="ECO:0000259" key="11">
    <source>
        <dbReference type="PROSITE" id="PS50011"/>
    </source>
</evidence>
<evidence type="ECO:0000256" key="1">
    <source>
        <dbReference type="ARBA" id="ARBA00012513"/>
    </source>
</evidence>
<reference evidence="12" key="1">
    <citation type="submission" date="2022-12" db="EMBL/GenBank/DDBJ databases">
        <title>Chromosome-level genome assembly of the bean flower thrips Megalurothrips usitatus.</title>
        <authorList>
            <person name="Ma L."/>
            <person name="Liu Q."/>
            <person name="Li H."/>
            <person name="Cai W."/>
        </authorList>
    </citation>
    <scope>NUCLEOTIDE SEQUENCE</scope>
    <source>
        <strain evidence="12">Cailab_2022a</strain>
    </source>
</reference>
<sequence length="773" mass="86906">MDEDGSNNNTKSETSQSSEESNDLFEKFNECVSKDDNAWLHLKTITTFDTGTSSELRTCETKIRASNVSLFKVEKPDYDGRPSDEGYHQYIDDFVNIRNDDHQDQISVDNGNVPSTRNGYQNEEALRSNIRRRNMRRRKSNSFSEGNLPFGMVADPVSHFSVSSNPSRNGTVSDVGVDRTNASLGSPAPVQSLTRFSPTSLLVESLIDQLCKLMEKDSRKQRKLYHVICERLHQMQLIDDTYTIEEFQFMRSHYQKALYQLLAVAKSSTQPSGTRNILLPLPSSTMNVDIKLNSEQVLEWSRYQHEYQELEYLAKGGFGHVYKVRNKLDGGEYAIKKIFLRYRYVEGFLRSLKEVKMLARLNHPNIVSYKAAWLEPMEGKKSKSHMQKSSQSSTSQEASVSVFSMNSNSRLPLPPAPAHISEDSLDIVFQDSSPENRSNCSHISKSSRSPLQWNQKDLSNSSGSRTHPSTELLGRSTLSSHDIGSNSSSPSDNSDEGDSSETSDESAAFPMKTKAYKENSTASSFLRNWATLYVQMQLCERTLRQWLDVRNATLPAYPLAPSSSEGTLAMNLFLRIVNGIDYIHAQGIVHHDIKPSNIFVSGTLKEVQVGDFGLSCCILSRVDSSGVVGEHHGEVGTRMYAAPEQLRGRCTSKSDLYSLGIVLLELLHPFHTDMERSKVIQKLRTGHLPSDLSTTWPHAARVISDLLQKSPAARPSANELLQRVESLLRSNMESDLSSQLATKDETIRLLKEAVASRDQEIAKLRQRLSFFEK</sequence>
<dbReference type="GO" id="GO:0005524">
    <property type="term" value="F:ATP binding"/>
    <property type="evidence" value="ECO:0007669"/>
    <property type="project" value="UniProtKB-KW"/>
</dbReference>
<dbReference type="GO" id="GO:0005634">
    <property type="term" value="C:nucleus"/>
    <property type="evidence" value="ECO:0007669"/>
    <property type="project" value="TreeGrafter"/>
</dbReference>
<dbReference type="InterPro" id="IPR050339">
    <property type="entry name" value="CC_SR_Kinase"/>
</dbReference>
<feature type="compositionally biased region" description="Low complexity" evidence="10">
    <location>
        <begin position="1"/>
        <end position="19"/>
    </location>
</feature>
<dbReference type="PANTHER" id="PTHR11042">
    <property type="entry name" value="EUKARYOTIC TRANSLATION INITIATION FACTOR 2-ALPHA KINASE EIF2-ALPHA KINASE -RELATED"/>
    <property type="match status" value="1"/>
</dbReference>
<evidence type="ECO:0000256" key="5">
    <source>
        <dbReference type="ARBA" id="ARBA00022741"/>
    </source>
</evidence>
<dbReference type="Gene3D" id="1.20.5.490">
    <property type="entry name" value="Single helix bin"/>
    <property type="match status" value="1"/>
</dbReference>
<accession>A0AAV7X8D8</accession>
<dbReference type="PROSITE" id="PS00108">
    <property type="entry name" value="PROTEIN_KINASE_ST"/>
    <property type="match status" value="1"/>
</dbReference>
<evidence type="ECO:0000313" key="13">
    <source>
        <dbReference type="Proteomes" id="UP001075354"/>
    </source>
</evidence>
<dbReference type="InterPro" id="IPR000719">
    <property type="entry name" value="Prot_kinase_dom"/>
</dbReference>
<feature type="region of interest" description="Disordered" evidence="10">
    <location>
        <begin position="431"/>
        <end position="512"/>
    </location>
</feature>
<evidence type="ECO:0000256" key="2">
    <source>
        <dbReference type="ARBA" id="ARBA00022527"/>
    </source>
</evidence>
<feature type="compositionally biased region" description="Acidic residues" evidence="10">
    <location>
        <begin position="493"/>
        <end position="504"/>
    </location>
</feature>
<dbReference type="SUPFAM" id="SSF56112">
    <property type="entry name" value="Protein kinase-like (PK-like)"/>
    <property type="match status" value="1"/>
</dbReference>
<dbReference type="InterPro" id="IPR011009">
    <property type="entry name" value="Kinase-like_dom_sf"/>
</dbReference>
<dbReference type="Gene3D" id="3.30.200.20">
    <property type="entry name" value="Phosphorylase Kinase, domain 1"/>
    <property type="match status" value="1"/>
</dbReference>